<reference evidence="2 3" key="1">
    <citation type="journal article" date="2012" name="Stand. Genomic Sci.">
        <title>Complete genome sequence of Liberibacter crescens BT-1.</title>
        <authorList>
            <person name="Leonard M.T."/>
            <person name="Fagen J.R."/>
            <person name="Davis-Richardson A.G."/>
            <person name="Davis M.J."/>
            <person name="Triplett E.W."/>
        </authorList>
    </citation>
    <scope>NUCLEOTIDE SEQUENCE [LARGE SCALE GENOMIC DNA]</scope>
    <source>
        <strain evidence="2 3">BT-1</strain>
    </source>
</reference>
<evidence type="ECO:0000313" key="3">
    <source>
        <dbReference type="Proteomes" id="UP000010799"/>
    </source>
</evidence>
<dbReference type="InterPro" id="IPR030392">
    <property type="entry name" value="S74_ICA"/>
</dbReference>
<dbReference type="KEGG" id="lcc:B488_07740"/>
<accession>L0EWK9</accession>
<dbReference type="Proteomes" id="UP000010799">
    <property type="component" value="Chromosome"/>
</dbReference>
<dbReference type="EMBL" id="CP003789">
    <property type="protein sequence ID" value="AGA64766.1"/>
    <property type="molecule type" value="Genomic_DNA"/>
</dbReference>
<dbReference type="Pfam" id="PF13884">
    <property type="entry name" value="Peptidase_S74"/>
    <property type="match status" value="1"/>
</dbReference>
<keyword evidence="3" id="KW-1185">Reference proteome</keyword>
<dbReference type="STRING" id="1215343.B488_07740"/>
<dbReference type="PATRIC" id="fig|1215343.11.peg.796"/>
<organism evidence="2 3">
    <name type="scientific">Liberibacter crescens (strain BT-1)</name>
    <dbReference type="NCBI Taxonomy" id="1215343"/>
    <lineage>
        <taxon>Bacteria</taxon>
        <taxon>Pseudomonadati</taxon>
        <taxon>Pseudomonadota</taxon>
        <taxon>Alphaproteobacteria</taxon>
        <taxon>Hyphomicrobiales</taxon>
        <taxon>Rhizobiaceae</taxon>
        <taxon>Liberibacter</taxon>
    </lineage>
</organism>
<proteinExistence type="predicted"/>
<evidence type="ECO:0000259" key="1">
    <source>
        <dbReference type="Pfam" id="PF13884"/>
    </source>
</evidence>
<protein>
    <recommendedName>
        <fullName evidence="1">Peptidase S74 domain-containing protein</fullName>
    </recommendedName>
</protein>
<dbReference type="HOGENOM" id="CLU_043537_2_0_5"/>
<feature type="domain" description="Peptidase S74" evidence="1">
    <location>
        <begin position="317"/>
        <end position="361"/>
    </location>
</feature>
<dbReference type="AlphaFoldDB" id="L0EWK9"/>
<evidence type="ECO:0000313" key="2">
    <source>
        <dbReference type="EMBL" id="AGA64766.1"/>
    </source>
</evidence>
<name>L0EWK9_LIBCB</name>
<sequence>MGKQRAPAAPDPRHMASMQMSGNIGSMISSSAIGNINQVTPDARLDYVQTGKRMIRDPFTGNMMEIPQYSAIRSLSPQAQAIHDQQNANRQSLSRLAARKINTLQPGLAMPLPGNNAPAGMNVSSIQGPQLQNLDLRSGDIVRDYGTADVKHYENALFSRLEPFLQQNHEAMETKLVNQGLAPGSVAWDRAMDERNRAENDARLAAVLTAGQEQDRIENRNAQRMMSHNAAQAQAYQQEMASRMQPINEALALMQGAYSPEVSFSNPSPMPVMPVQYSDLVSQDYQNRLARWQDQQKKFREGLSLGSKLLTGFSALSDVRAKTDIKRVGGLYQYRYKTDPEKVRRIGVLAQEIDTLRPDAVFTGSKGLKCIDYGRLFGFPATHRHSQERKTHATR</sequence>
<dbReference type="eggNOG" id="ENOG50305QB">
    <property type="taxonomic scope" value="Bacteria"/>
</dbReference>
<gene>
    <name evidence="2" type="ordered locus">B488_07740</name>
</gene>